<dbReference type="InterPro" id="IPR050829">
    <property type="entry name" value="CorA_MIT"/>
</dbReference>
<dbReference type="Gene3D" id="1.20.58.340">
    <property type="entry name" value="Magnesium transport protein CorA, transmembrane region"/>
    <property type="match status" value="1"/>
</dbReference>
<feature type="compositionally biased region" description="Low complexity" evidence="6">
    <location>
        <begin position="30"/>
        <end position="39"/>
    </location>
</feature>
<sequence length="1304" mass="146812">MDPTREDKMMAGAKADSEPIPSSGDLVDRTTPAPTSAPATEREHFEESQRAQGNERTVEGPVRSQFVQVDGSVGGSRYDETTVDVITVPCPGADAVETWSRDALVENYFGAPSMRSSQRNSDMRESQRSGRTRNSGTSGRTGPAPAPSWVRLGVRKEAHRARVLMYAHREMGEGVTLSRLADDLLQQVLDLRLMNSASRPLFFICHSIGGLVVKMALAKARRNPLYEGIADDCYGIAFFATPHRGSSYLSMPDISPSIQSLLHLSQPLPRSITEELRSGHPLLLHIDEEFRVLASDLQVWTFYETIESRISSQAESRPGEVYFTASITPVKSAILGIRQETIYPLQSDHANCASFGKNNAQTMKLFLKNIARCIARADENNGGKNHTPLNLEQKVPIEVHGFFEDPVAVTDMETLTTIRAWSTRIALKDFLDKGPVECLNDRLNEVNEGPTDAQFMAARRRTTRLQEVDLPSPPVLELGENLLAIGGNQNDGRSTNSETALLSKAAPMPESAPVSPAFGSDLGPATPGNSPNPAAVEEQRGRSEEIPKPEAVRSRSTSATRASRPKDIIIESPKSRRRVALTRRFTDQFNAKWSGPLERAFFQASPFGTAPEVPASDPLVPVFAKPDEKNRRFIWTHLPFTNPAWVKKVFETLQVKDGKDFTELFNHGQWYSKHTRGRHSQHYAFFVRPACNLIPPTPMSPLSRRSSLGATNEPIVYLFLPFLHFDSYKNLVRRRNLIQRRLRQGRARPTPQSVARLDSLELQVIWEFLGYDPPVNCRRTLDQYGYPSLHDTRPRDDDQMLYKMTKERIALSDQVGPDTYENPNDGKDGKSTRGSRRETSSLNASGHEDDCESSDEELSAAVEEDVLNGNVLMVDQLWMWVIGPNSLLTFFSRRESDPTEGPLYQQADLRDSIFNDVNSDVTRQCESALDMAALIALHAVTVLLDRASHPDLEVFRIFEEAISILTEKMTSSLKDFRTQGLRDKSLDQDPTENKSRSIRARHREEGDRVLHENRDSTSALLELRDIEDELSTLYSLFDKQEKMIGAMRNVYRRIDAPATGVSFLTEALGKLSEYKQRTGEMIKRVRATRDDYDKLLQMVQRQAQVDEVRLQRLQADVASAQSRSVMIFTVFTVIFLPLSFFTSLFGMNTREWAGESFPTLSTIGLIAIPSSAFLIGFALFTAWSTRVRRFFVFVGECCAIVRTGVGHALDASILLAPFRRWEDARRKAAREEALRRKRKAAAAVKERRRLARELSADSQDFWERHRLEREHAYKIPVANRKSVTRERALARAKAEKRGWARKEE</sequence>
<feature type="region of interest" description="Disordered" evidence="6">
    <location>
        <begin position="981"/>
        <end position="1011"/>
    </location>
</feature>
<dbReference type="SUPFAM" id="SSF53474">
    <property type="entry name" value="alpha/beta-Hydrolases"/>
    <property type="match status" value="1"/>
</dbReference>
<evidence type="ECO:0000256" key="2">
    <source>
        <dbReference type="ARBA" id="ARBA00007920"/>
    </source>
</evidence>
<comment type="similarity">
    <text evidence="2">Belongs to the putative lipase ROG1 family.</text>
</comment>
<dbReference type="GO" id="GO:0046873">
    <property type="term" value="F:metal ion transmembrane transporter activity"/>
    <property type="evidence" value="ECO:0007669"/>
    <property type="project" value="InterPro"/>
</dbReference>
<feature type="compositionally biased region" description="Basic and acidic residues" evidence="6">
    <location>
        <begin position="537"/>
        <end position="553"/>
    </location>
</feature>
<comment type="subcellular location">
    <subcellularLocation>
        <location evidence="1">Membrane</location>
        <topology evidence="1">Multi-pass membrane protein</topology>
    </subcellularLocation>
</comment>
<dbReference type="InterPro" id="IPR002523">
    <property type="entry name" value="MgTranspt_CorA/ZnTranspt_ZntB"/>
</dbReference>
<comment type="caution">
    <text evidence="9">The sequence shown here is derived from an EMBL/GenBank/DDBJ whole genome shotgun (WGS) entry which is preliminary data.</text>
</comment>
<dbReference type="OrthoDB" id="361039at2759"/>
<dbReference type="VEuPathDB" id="FungiDB:jhhlp_008671"/>
<accession>A0A2N3MYP8</accession>
<evidence type="ECO:0000259" key="8">
    <source>
        <dbReference type="Pfam" id="PF05057"/>
    </source>
</evidence>
<evidence type="ECO:0000313" key="10">
    <source>
        <dbReference type="Proteomes" id="UP000233524"/>
    </source>
</evidence>
<evidence type="ECO:0000256" key="6">
    <source>
        <dbReference type="SAM" id="MobiDB-lite"/>
    </source>
</evidence>
<proteinExistence type="inferred from homology"/>
<dbReference type="InParanoid" id="A0A2N3MYP8"/>
<name>A0A2N3MYP8_9PEZI</name>
<evidence type="ECO:0000256" key="5">
    <source>
        <dbReference type="ARBA" id="ARBA00023136"/>
    </source>
</evidence>
<dbReference type="Proteomes" id="UP000233524">
    <property type="component" value="Unassembled WGS sequence"/>
</dbReference>
<dbReference type="Pfam" id="PF05057">
    <property type="entry name" value="DUF676"/>
    <property type="match status" value="1"/>
</dbReference>
<organism evidence="9 10">
    <name type="scientific">Lomentospora prolificans</name>
    <dbReference type="NCBI Taxonomy" id="41688"/>
    <lineage>
        <taxon>Eukaryota</taxon>
        <taxon>Fungi</taxon>
        <taxon>Dikarya</taxon>
        <taxon>Ascomycota</taxon>
        <taxon>Pezizomycotina</taxon>
        <taxon>Sordariomycetes</taxon>
        <taxon>Hypocreomycetidae</taxon>
        <taxon>Microascales</taxon>
        <taxon>Microascaceae</taxon>
        <taxon>Lomentospora</taxon>
    </lineage>
</organism>
<dbReference type="SUPFAM" id="SSF144083">
    <property type="entry name" value="Magnesium transport protein CorA, transmembrane region"/>
    <property type="match status" value="1"/>
</dbReference>
<dbReference type="InterPro" id="IPR045863">
    <property type="entry name" value="CorA_TM1_TM2"/>
</dbReference>
<dbReference type="InterPro" id="IPR007751">
    <property type="entry name" value="DUF676_lipase-like"/>
</dbReference>
<feature type="transmembrane region" description="Helical" evidence="7">
    <location>
        <begin position="1125"/>
        <end position="1147"/>
    </location>
</feature>
<protein>
    <recommendedName>
        <fullName evidence="8">DUF676 domain-containing protein</fullName>
    </recommendedName>
</protein>
<feature type="compositionally biased region" description="Basic and acidic residues" evidence="6">
    <location>
        <begin position="1002"/>
        <end position="1011"/>
    </location>
</feature>
<dbReference type="GO" id="GO:0016020">
    <property type="term" value="C:membrane"/>
    <property type="evidence" value="ECO:0007669"/>
    <property type="project" value="UniProtKB-SubCell"/>
</dbReference>
<keyword evidence="10" id="KW-1185">Reference proteome</keyword>
<keyword evidence="5 7" id="KW-0472">Membrane</keyword>
<evidence type="ECO:0000256" key="7">
    <source>
        <dbReference type="SAM" id="Phobius"/>
    </source>
</evidence>
<dbReference type="PANTHER" id="PTHR47685:SF1">
    <property type="entry name" value="MAGNESIUM TRANSPORT PROTEIN CORA"/>
    <property type="match status" value="1"/>
</dbReference>
<dbReference type="PANTHER" id="PTHR47685">
    <property type="entry name" value="MAGNESIUM TRANSPORT PROTEIN CORA"/>
    <property type="match status" value="1"/>
</dbReference>
<feature type="domain" description="DUF676" evidence="8">
    <location>
        <begin position="174"/>
        <end position="257"/>
    </location>
</feature>
<evidence type="ECO:0000313" key="9">
    <source>
        <dbReference type="EMBL" id="PKS05299.1"/>
    </source>
</evidence>
<evidence type="ECO:0000256" key="4">
    <source>
        <dbReference type="ARBA" id="ARBA00022989"/>
    </source>
</evidence>
<feature type="region of interest" description="Disordered" evidence="6">
    <location>
        <begin position="505"/>
        <end position="571"/>
    </location>
</feature>
<feature type="compositionally biased region" description="Basic and acidic residues" evidence="6">
    <location>
        <begin position="981"/>
        <end position="995"/>
    </location>
</feature>
<keyword evidence="3 7" id="KW-0812">Transmembrane</keyword>
<feature type="region of interest" description="Disordered" evidence="6">
    <location>
        <begin position="812"/>
        <end position="858"/>
    </location>
</feature>
<feature type="transmembrane region" description="Helical" evidence="7">
    <location>
        <begin position="1159"/>
        <end position="1184"/>
    </location>
</feature>
<dbReference type="InterPro" id="IPR029058">
    <property type="entry name" value="AB_hydrolase_fold"/>
</dbReference>
<keyword evidence="4 7" id="KW-1133">Transmembrane helix</keyword>
<feature type="region of interest" description="Disordered" evidence="6">
    <location>
        <begin position="1"/>
        <end position="61"/>
    </location>
</feature>
<dbReference type="EMBL" id="NLAX01001623">
    <property type="protein sequence ID" value="PKS05299.1"/>
    <property type="molecule type" value="Genomic_DNA"/>
</dbReference>
<feature type="compositionally biased region" description="Basic and acidic residues" evidence="6">
    <location>
        <begin position="40"/>
        <end position="49"/>
    </location>
</feature>
<evidence type="ECO:0000256" key="3">
    <source>
        <dbReference type="ARBA" id="ARBA00022692"/>
    </source>
</evidence>
<gene>
    <name evidence="9" type="ORF">jhhlp_008671</name>
</gene>
<dbReference type="Gene3D" id="3.40.50.1820">
    <property type="entry name" value="alpha/beta hydrolase"/>
    <property type="match status" value="1"/>
</dbReference>
<reference evidence="9 10" key="1">
    <citation type="journal article" date="2017" name="G3 (Bethesda)">
        <title>First Draft Genome Sequence of the Pathogenic Fungus Lomentospora prolificans (Formerly Scedosporium prolificans).</title>
        <authorList>
            <person name="Luo R."/>
            <person name="Zimin A."/>
            <person name="Workman R."/>
            <person name="Fan Y."/>
            <person name="Pertea G."/>
            <person name="Grossman N."/>
            <person name="Wear M.P."/>
            <person name="Jia B."/>
            <person name="Miller H."/>
            <person name="Casadevall A."/>
            <person name="Timp W."/>
            <person name="Zhang S.X."/>
            <person name="Salzberg S.L."/>
        </authorList>
    </citation>
    <scope>NUCLEOTIDE SEQUENCE [LARGE SCALE GENOMIC DNA]</scope>
    <source>
        <strain evidence="9 10">JHH-5317</strain>
    </source>
</reference>
<feature type="region of interest" description="Disordered" evidence="6">
    <location>
        <begin position="110"/>
        <end position="148"/>
    </location>
</feature>
<dbReference type="Pfam" id="PF01544">
    <property type="entry name" value="CorA"/>
    <property type="match status" value="1"/>
</dbReference>
<feature type="compositionally biased region" description="Acidic residues" evidence="6">
    <location>
        <begin position="849"/>
        <end position="858"/>
    </location>
</feature>
<evidence type="ECO:0000256" key="1">
    <source>
        <dbReference type="ARBA" id="ARBA00004141"/>
    </source>
</evidence>
<feature type="compositionally biased region" description="Basic and acidic residues" evidence="6">
    <location>
        <begin position="824"/>
        <end position="839"/>
    </location>
</feature>